<comment type="caution">
    <text evidence="1">The sequence shown here is derived from an EMBL/GenBank/DDBJ whole genome shotgun (WGS) entry which is preliminary data.</text>
</comment>
<accession>A0ABY2H5C5</accession>
<organism evidence="1 2">
    <name type="scientific">Trichoderma ghanense</name>
    <dbReference type="NCBI Taxonomy" id="65468"/>
    <lineage>
        <taxon>Eukaryota</taxon>
        <taxon>Fungi</taxon>
        <taxon>Dikarya</taxon>
        <taxon>Ascomycota</taxon>
        <taxon>Pezizomycotina</taxon>
        <taxon>Sordariomycetes</taxon>
        <taxon>Hypocreomycetidae</taxon>
        <taxon>Hypocreales</taxon>
        <taxon>Hypocreaceae</taxon>
        <taxon>Trichoderma</taxon>
    </lineage>
</organism>
<evidence type="ECO:0000313" key="2">
    <source>
        <dbReference type="Proteomes" id="UP001642720"/>
    </source>
</evidence>
<name>A0ABY2H5C5_9HYPO</name>
<proteinExistence type="predicted"/>
<dbReference type="Proteomes" id="UP001642720">
    <property type="component" value="Unassembled WGS sequence"/>
</dbReference>
<dbReference type="RefSeq" id="XP_073559532.1">
    <property type="nucleotide sequence ID" value="XM_073701609.1"/>
</dbReference>
<sequence>MPLYTEFGAMYAATQTDGAFRSPMPSVSILLIDSHVREYKFSSASGKPLVDRVVQNLDGQPSPNGAVGTGDAWRYTSLPFRDLGGDNGDVR</sequence>
<protein>
    <submittedName>
        <fullName evidence="1">Uncharacterized protein</fullName>
    </submittedName>
</protein>
<dbReference type="EMBL" id="PPTA01000005">
    <property type="protein sequence ID" value="TFB03331.1"/>
    <property type="molecule type" value="Genomic_DNA"/>
</dbReference>
<dbReference type="GeneID" id="300576059"/>
<keyword evidence="2" id="KW-1185">Reference proteome</keyword>
<reference evidence="1 2" key="1">
    <citation type="submission" date="2018-01" db="EMBL/GenBank/DDBJ databases">
        <title>Genome characterization of the sugarcane-associated fungus Trichoderma ghanense CCMA-1212 and their application in lignocelulose bioconversion.</title>
        <authorList>
            <person name="Steindorff A.S."/>
            <person name="Mendes T.D."/>
            <person name="Vilela E.S.D."/>
            <person name="Rodrigues D.S."/>
            <person name="Formighieri E.F."/>
            <person name="Melo I.S."/>
            <person name="Favaro L.C.L."/>
        </authorList>
    </citation>
    <scope>NUCLEOTIDE SEQUENCE [LARGE SCALE GENOMIC DNA]</scope>
    <source>
        <strain evidence="1 2">CCMA-1212</strain>
    </source>
</reference>
<evidence type="ECO:0000313" key="1">
    <source>
        <dbReference type="EMBL" id="TFB03331.1"/>
    </source>
</evidence>
<gene>
    <name evidence="1" type="ORF">CCMA1212_004300</name>
</gene>